<organism evidence="4 5">
    <name type="scientific">Terrabacter lapilli</name>
    <dbReference type="NCBI Taxonomy" id="436231"/>
    <lineage>
        <taxon>Bacteria</taxon>
        <taxon>Bacillati</taxon>
        <taxon>Actinomycetota</taxon>
        <taxon>Actinomycetes</taxon>
        <taxon>Micrococcales</taxon>
        <taxon>Intrasporangiaceae</taxon>
        <taxon>Terrabacter</taxon>
    </lineage>
</organism>
<dbReference type="InterPro" id="IPR000863">
    <property type="entry name" value="Sulfotransferase_dom"/>
</dbReference>
<evidence type="ECO:0000313" key="5">
    <source>
        <dbReference type="Proteomes" id="UP001500013"/>
    </source>
</evidence>
<name>A0ABN2R7A9_9MICO</name>
<dbReference type="Proteomes" id="UP001500013">
    <property type="component" value="Unassembled WGS sequence"/>
</dbReference>
<evidence type="ECO:0000259" key="3">
    <source>
        <dbReference type="Pfam" id="PF00685"/>
    </source>
</evidence>
<dbReference type="EMBL" id="BAAAPU010000001">
    <property type="protein sequence ID" value="GAA1964587.1"/>
    <property type="molecule type" value="Genomic_DNA"/>
</dbReference>
<gene>
    <name evidence="4" type="ORF">GCM10009817_00420</name>
</gene>
<reference evidence="4 5" key="1">
    <citation type="journal article" date="2019" name="Int. J. Syst. Evol. Microbiol.">
        <title>The Global Catalogue of Microorganisms (GCM) 10K type strain sequencing project: providing services to taxonomists for standard genome sequencing and annotation.</title>
        <authorList>
            <consortium name="The Broad Institute Genomics Platform"/>
            <consortium name="The Broad Institute Genome Sequencing Center for Infectious Disease"/>
            <person name="Wu L."/>
            <person name="Ma J."/>
        </authorList>
    </citation>
    <scope>NUCLEOTIDE SEQUENCE [LARGE SCALE GENOMIC DNA]</scope>
    <source>
        <strain evidence="4 5">JCM 15628</strain>
    </source>
</reference>
<evidence type="ECO:0000256" key="2">
    <source>
        <dbReference type="ARBA" id="ARBA00023180"/>
    </source>
</evidence>
<keyword evidence="5" id="KW-1185">Reference proteome</keyword>
<accession>A0ABN2R7A9</accession>
<evidence type="ECO:0000313" key="4">
    <source>
        <dbReference type="EMBL" id="GAA1964587.1"/>
    </source>
</evidence>
<evidence type="ECO:0000256" key="1">
    <source>
        <dbReference type="ARBA" id="ARBA00022679"/>
    </source>
</evidence>
<sequence>MSRRAMGSTIGVLQSRLARGERLLPGYLVVGTKRGGSTSLAEWITLHPQVGESRSGKGTHYFDVNFGRGFRWYAAQFPKVDEGHAIVGESSPYYMFHPLSPQRIRAALPDVKIVMCLRDPVARAWSHHAYEVARGHEDEPFERALDLEESRLAGEEARIVADPDYPADHWRYHAYLRRGHYAEQLQTFHDLFGQDQVLVVQSEALFADPHGQMDRVFAFLGLEPHRSEQLEARNANRPYGEMTRETFARLADYYTPLNEQLRAMPGVEFTWHYDR</sequence>
<keyword evidence="1" id="KW-0808">Transferase</keyword>
<dbReference type="PANTHER" id="PTHR10605">
    <property type="entry name" value="HEPARAN SULFATE SULFOTRANSFERASE"/>
    <property type="match status" value="1"/>
</dbReference>
<dbReference type="RefSeq" id="WP_344057254.1">
    <property type="nucleotide sequence ID" value="NZ_BAAAPU010000001.1"/>
</dbReference>
<dbReference type="InterPro" id="IPR027417">
    <property type="entry name" value="P-loop_NTPase"/>
</dbReference>
<dbReference type="SUPFAM" id="SSF52540">
    <property type="entry name" value="P-loop containing nucleoside triphosphate hydrolases"/>
    <property type="match status" value="1"/>
</dbReference>
<dbReference type="Gene3D" id="3.40.50.300">
    <property type="entry name" value="P-loop containing nucleotide triphosphate hydrolases"/>
    <property type="match status" value="1"/>
</dbReference>
<dbReference type="InterPro" id="IPR037359">
    <property type="entry name" value="NST/OST"/>
</dbReference>
<proteinExistence type="predicted"/>
<comment type="caution">
    <text evidence="4">The sequence shown here is derived from an EMBL/GenBank/DDBJ whole genome shotgun (WGS) entry which is preliminary data.</text>
</comment>
<protein>
    <recommendedName>
        <fullName evidence="3">Sulfotransferase domain-containing protein</fullName>
    </recommendedName>
</protein>
<dbReference type="PANTHER" id="PTHR10605:SF56">
    <property type="entry name" value="BIFUNCTIONAL HEPARAN SULFATE N-DEACETYLASE_N-SULFOTRANSFERASE"/>
    <property type="match status" value="1"/>
</dbReference>
<feature type="domain" description="Sulfotransferase" evidence="3">
    <location>
        <begin position="28"/>
        <end position="231"/>
    </location>
</feature>
<dbReference type="Pfam" id="PF00685">
    <property type="entry name" value="Sulfotransfer_1"/>
    <property type="match status" value="1"/>
</dbReference>
<keyword evidence="2" id="KW-0325">Glycoprotein</keyword>